<feature type="region of interest" description="Disordered" evidence="1">
    <location>
        <begin position="1"/>
        <end position="20"/>
    </location>
</feature>
<comment type="caution">
    <text evidence="2">The sequence shown here is derived from an EMBL/GenBank/DDBJ whole genome shotgun (WGS) entry which is preliminary data.</text>
</comment>
<dbReference type="EMBL" id="LAZR01058463">
    <property type="protein sequence ID" value="KKK69840.1"/>
    <property type="molecule type" value="Genomic_DNA"/>
</dbReference>
<sequence>MRTTGDPGTVSPLYEFLDEH</sequence>
<gene>
    <name evidence="2" type="ORF">LCGC14_2930040</name>
</gene>
<protein>
    <submittedName>
        <fullName evidence="2">Uncharacterized protein</fullName>
    </submittedName>
</protein>
<feature type="non-terminal residue" evidence="2">
    <location>
        <position position="20"/>
    </location>
</feature>
<organism evidence="2">
    <name type="scientific">marine sediment metagenome</name>
    <dbReference type="NCBI Taxonomy" id="412755"/>
    <lineage>
        <taxon>unclassified sequences</taxon>
        <taxon>metagenomes</taxon>
        <taxon>ecological metagenomes</taxon>
    </lineage>
</organism>
<dbReference type="AlphaFoldDB" id="A0A0F8Y816"/>
<reference evidence="2" key="1">
    <citation type="journal article" date="2015" name="Nature">
        <title>Complex archaea that bridge the gap between prokaryotes and eukaryotes.</title>
        <authorList>
            <person name="Spang A."/>
            <person name="Saw J.H."/>
            <person name="Jorgensen S.L."/>
            <person name="Zaremba-Niedzwiedzka K."/>
            <person name="Martijn J."/>
            <person name="Lind A.E."/>
            <person name="van Eijk R."/>
            <person name="Schleper C."/>
            <person name="Guy L."/>
            <person name="Ettema T.J."/>
        </authorList>
    </citation>
    <scope>NUCLEOTIDE SEQUENCE</scope>
</reference>
<proteinExistence type="predicted"/>
<accession>A0A0F8Y816</accession>
<evidence type="ECO:0000313" key="2">
    <source>
        <dbReference type="EMBL" id="KKK69840.1"/>
    </source>
</evidence>
<evidence type="ECO:0000256" key="1">
    <source>
        <dbReference type="SAM" id="MobiDB-lite"/>
    </source>
</evidence>
<name>A0A0F8Y816_9ZZZZ</name>